<comment type="caution">
    <text evidence="3">The sequence shown here is derived from an EMBL/GenBank/DDBJ whole genome shotgun (WGS) entry which is preliminary data.</text>
</comment>
<keyword evidence="4" id="KW-1185">Reference proteome</keyword>
<dbReference type="Proteomes" id="UP001151234">
    <property type="component" value="Unassembled WGS sequence"/>
</dbReference>
<dbReference type="RefSeq" id="WP_267992609.1">
    <property type="nucleotide sequence ID" value="NZ_JAPJZI010000001.1"/>
</dbReference>
<dbReference type="PANTHER" id="PTHR47756">
    <property type="entry name" value="BLL6612 PROTEIN-RELATED"/>
    <property type="match status" value="1"/>
</dbReference>
<dbReference type="EMBL" id="JAPJZI010000001">
    <property type="protein sequence ID" value="MDA5400794.1"/>
    <property type="molecule type" value="Genomic_DNA"/>
</dbReference>
<dbReference type="GO" id="GO:0003700">
    <property type="term" value="F:DNA-binding transcription factor activity"/>
    <property type="evidence" value="ECO:0007669"/>
    <property type="project" value="InterPro"/>
</dbReference>
<protein>
    <submittedName>
        <fullName evidence="3">RNA polymerase subunit sigma-70</fullName>
    </submittedName>
</protein>
<dbReference type="InterPro" id="IPR013325">
    <property type="entry name" value="RNA_pol_sigma_r2"/>
</dbReference>
<evidence type="ECO:0000259" key="1">
    <source>
        <dbReference type="Pfam" id="PF04542"/>
    </source>
</evidence>
<dbReference type="Pfam" id="PF20239">
    <property type="entry name" value="DUF6596"/>
    <property type="match status" value="1"/>
</dbReference>
<dbReference type="GO" id="GO:0006352">
    <property type="term" value="P:DNA-templated transcription initiation"/>
    <property type="evidence" value="ECO:0007669"/>
    <property type="project" value="InterPro"/>
</dbReference>
<evidence type="ECO:0000313" key="3">
    <source>
        <dbReference type="EMBL" id="MDA5400794.1"/>
    </source>
</evidence>
<feature type="domain" description="DUF6596" evidence="2">
    <location>
        <begin position="192"/>
        <end position="291"/>
    </location>
</feature>
<organism evidence="3 4">
    <name type="scientific">Hoeflea prorocentri</name>
    <dbReference type="NCBI Taxonomy" id="1922333"/>
    <lineage>
        <taxon>Bacteria</taxon>
        <taxon>Pseudomonadati</taxon>
        <taxon>Pseudomonadota</taxon>
        <taxon>Alphaproteobacteria</taxon>
        <taxon>Hyphomicrobiales</taxon>
        <taxon>Rhizobiaceae</taxon>
        <taxon>Hoeflea</taxon>
    </lineage>
</organism>
<dbReference type="AlphaFoldDB" id="A0A9X3ZJ13"/>
<dbReference type="Gene3D" id="1.10.1740.10">
    <property type="match status" value="1"/>
</dbReference>
<feature type="domain" description="RNA polymerase sigma-70 region 2" evidence="1">
    <location>
        <begin position="22"/>
        <end position="85"/>
    </location>
</feature>
<dbReference type="InterPro" id="IPR007627">
    <property type="entry name" value="RNA_pol_sigma70_r2"/>
</dbReference>
<evidence type="ECO:0000313" key="4">
    <source>
        <dbReference type="Proteomes" id="UP001151234"/>
    </source>
</evidence>
<dbReference type="PANTHER" id="PTHR47756:SF2">
    <property type="entry name" value="BLL6612 PROTEIN"/>
    <property type="match status" value="1"/>
</dbReference>
<dbReference type="SUPFAM" id="SSF88946">
    <property type="entry name" value="Sigma2 domain of RNA polymerase sigma factors"/>
    <property type="match status" value="1"/>
</dbReference>
<sequence>MSGEPSQKTRDARAAAASVARASYGRLVAILASRSGNIAEAEDALGDAFAKALATWPRDGIPEKPEAWLVASAKNRLTDIARSAAARTTDGSLDDESYAMRDFAHIFETVDGDEVPEKRLELMFACAHPAIDTSVHTPLMMQAVLGFEAAGIASAYLMPAATLAQRLVRAKRKIRDSKVPFAIPDSSALPQRLTAVLEALYGAYALGWDGQDVDVTEDMASEVLYLATVLTDLMPDEPEALGFDALMCFSYARRNARYDTQGTYVPLDRQDTGLWDGTLLRRGTVLLSRAARAALPGRFQLEAAIQAVHAERRATGQVDWVAVCQLYEGLMTVAPTSGASVARAAAVGQAYGASAGLNALEDALVAIGQDDVAGFQPYWAARAHLLREAGRLEDARTAYAKAISLTTDIAARRWLESELQATDKA</sequence>
<gene>
    <name evidence="3" type="ORF">OQ273_19630</name>
</gene>
<name>A0A9X3ZJ13_9HYPH</name>
<dbReference type="InterPro" id="IPR046531">
    <property type="entry name" value="DUF6596"/>
</dbReference>
<reference evidence="3" key="1">
    <citation type="submission" date="2022-11" db="EMBL/GenBank/DDBJ databases">
        <title>Draft genome sequence of Hoeflea poritis E7-10 and Hoeflea prorocentri PM5-8, separated from scleractinian coral Porites lutea and marine dinoflagellate.</title>
        <authorList>
            <person name="Zhang G."/>
            <person name="Wei Q."/>
            <person name="Cai L."/>
        </authorList>
    </citation>
    <scope>NUCLEOTIDE SEQUENCE</scope>
    <source>
        <strain evidence="3">PM5-8</strain>
    </source>
</reference>
<proteinExistence type="predicted"/>
<accession>A0A9X3ZJ13</accession>
<dbReference type="Pfam" id="PF04542">
    <property type="entry name" value="Sigma70_r2"/>
    <property type="match status" value="1"/>
</dbReference>
<evidence type="ECO:0000259" key="2">
    <source>
        <dbReference type="Pfam" id="PF20239"/>
    </source>
</evidence>